<name>A0A9N9A4Y5_9GLOM</name>
<dbReference type="EMBL" id="CAJVPY010001325">
    <property type="protein sequence ID" value="CAG8516981.1"/>
    <property type="molecule type" value="Genomic_DNA"/>
</dbReference>
<dbReference type="AlphaFoldDB" id="A0A9N9A4Y5"/>
<protein>
    <submittedName>
        <fullName evidence="1">1123_t:CDS:1</fullName>
    </submittedName>
</protein>
<sequence length="39" mass="4660">MISISGPESIARINEDPYKIKSVQEKYKKKYDHIDYIKM</sequence>
<evidence type="ECO:0000313" key="2">
    <source>
        <dbReference type="Proteomes" id="UP000789405"/>
    </source>
</evidence>
<evidence type="ECO:0000313" key="1">
    <source>
        <dbReference type="EMBL" id="CAG8516981.1"/>
    </source>
</evidence>
<organism evidence="1 2">
    <name type="scientific">Dentiscutata erythropus</name>
    <dbReference type="NCBI Taxonomy" id="1348616"/>
    <lineage>
        <taxon>Eukaryota</taxon>
        <taxon>Fungi</taxon>
        <taxon>Fungi incertae sedis</taxon>
        <taxon>Mucoromycota</taxon>
        <taxon>Glomeromycotina</taxon>
        <taxon>Glomeromycetes</taxon>
        <taxon>Diversisporales</taxon>
        <taxon>Gigasporaceae</taxon>
        <taxon>Dentiscutata</taxon>
    </lineage>
</organism>
<keyword evidence="2" id="KW-1185">Reference proteome</keyword>
<dbReference type="Proteomes" id="UP000789405">
    <property type="component" value="Unassembled WGS sequence"/>
</dbReference>
<comment type="caution">
    <text evidence="1">The sequence shown here is derived from an EMBL/GenBank/DDBJ whole genome shotgun (WGS) entry which is preliminary data.</text>
</comment>
<proteinExistence type="predicted"/>
<gene>
    <name evidence="1" type="ORF">DERYTH_LOCUS3675</name>
</gene>
<reference evidence="1" key="1">
    <citation type="submission" date="2021-06" db="EMBL/GenBank/DDBJ databases">
        <authorList>
            <person name="Kallberg Y."/>
            <person name="Tangrot J."/>
            <person name="Rosling A."/>
        </authorList>
    </citation>
    <scope>NUCLEOTIDE SEQUENCE</scope>
    <source>
        <strain evidence="1">MA453B</strain>
    </source>
</reference>
<accession>A0A9N9A4Y5</accession>